<reference evidence="1 2" key="1">
    <citation type="submission" date="2019-09" db="EMBL/GenBank/DDBJ databases">
        <title>Genome sequence and assembly of Adhaeribacter sp.</title>
        <authorList>
            <person name="Chhetri G."/>
        </authorList>
    </citation>
    <scope>NUCLEOTIDE SEQUENCE [LARGE SCALE GENOMIC DNA]</scope>
    <source>
        <strain evidence="1 2">DK36</strain>
    </source>
</reference>
<organism evidence="1 2">
    <name type="scientific">Adhaeribacter rhizoryzae</name>
    <dbReference type="NCBI Taxonomy" id="2607907"/>
    <lineage>
        <taxon>Bacteria</taxon>
        <taxon>Pseudomonadati</taxon>
        <taxon>Bacteroidota</taxon>
        <taxon>Cytophagia</taxon>
        <taxon>Cytophagales</taxon>
        <taxon>Hymenobacteraceae</taxon>
        <taxon>Adhaeribacter</taxon>
    </lineage>
</organism>
<evidence type="ECO:0000313" key="2">
    <source>
        <dbReference type="Proteomes" id="UP000323426"/>
    </source>
</evidence>
<dbReference type="AlphaFoldDB" id="A0A5M6D9D0"/>
<dbReference type="EMBL" id="VWSF01000011">
    <property type="protein sequence ID" value="KAA5544148.1"/>
    <property type="molecule type" value="Genomic_DNA"/>
</dbReference>
<name>A0A5M6D9D0_9BACT</name>
<comment type="caution">
    <text evidence="1">The sequence shown here is derived from an EMBL/GenBank/DDBJ whole genome shotgun (WGS) entry which is preliminary data.</text>
</comment>
<dbReference type="Proteomes" id="UP000323426">
    <property type="component" value="Unassembled WGS sequence"/>
</dbReference>
<keyword evidence="2" id="KW-1185">Reference proteome</keyword>
<evidence type="ECO:0000313" key="1">
    <source>
        <dbReference type="EMBL" id="KAA5544148.1"/>
    </source>
</evidence>
<sequence length="85" mass="10029">MINDKEYSAAITEKPKEATLGLHDFKLLPYYEQLDYLITDGTYLATRYCELYRINTYYLSTFFAEVWYDNKSNEVAGIRAFTSKE</sequence>
<protein>
    <submittedName>
        <fullName evidence="1">Uncharacterized protein</fullName>
    </submittedName>
</protein>
<proteinExistence type="predicted"/>
<accession>A0A5M6D9D0</accession>
<dbReference type="RefSeq" id="WP_150089189.1">
    <property type="nucleotide sequence ID" value="NZ_VWSF01000011.1"/>
</dbReference>
<gene>
    <name evidence="1" type="ORF">F0145_14630</name>
</gene>